<evidence type="ECO:0000256" key="1">
    <source>
        <dbReference type="SAM" id="MobiDB-lite"/>
    </source>
</evidence>
<feature type="transmembrane region" description="Helical" evidence="2">
    <location>
        <begin position="96"/>
        <end position="118"/>
    </location>
</feature>
<dbReference type="InterPro" id="IPR021851">
    <property type="entry name" value="DUF3455"/>
</dbReference>
<name>A0ABQ3WVX8_9ACTN</name>
<dbReference type="PANTHER" id="PTHR35567">
    <property type="entry name" value="MALATE DEHYDROGENASE (AFU_ORTHOLOGUE AFUA_2G13800)"/>
    <property type="match status" value="1"/>
</dbReference>
<protein>
    <recommendedName>
        <fullName evidence="4">DUF3455 domain-containing protein</fullName>
    </recommendedName>
</protein>
<organism evidence="3">
    <name type="scientific">Actinoplanes campanulatus</name>
    <dbReference type="NCBI Taxonomy" id="113559"/>
    <lineage>
        <taxon>Bacteria</taxon>
        <taxon>Bacillati</taxon>
        <taxon>Actinomycetota</taxon>
        <taxon>Actinomycetes</taxon>
        <taxon>Micromonosporales</taxon>
        <taxon>Micromonosporaceae</taxon>
        <taxon>Actinoplanes</taxon>
    </lineage>
</organism>
<evidence type="ECO:0008006" key="4">
    <source>
        <dbReference type="Google" id="ProtNLM"/>
    </source>
</evidence>
<comment type="caution">
    <text evidence="3">The sequence shown here is derived from an EMBL/GenBank/DDBJ whole genome shotgun (WGS) entry which is preliminary data.</text>
</comment>
<evidence type="ECO:0000313" key="3">
    <source>
        <dbReference type="EMBL" id="GID50298.1"/>
    </source>
</evidence>
<evidence type="ECO:0000256" key="2">
    <source>
        <dbReference type="SAM" id="Phobius"/>
    </source>
</evidence>
<proteinExistence type="predicted"/>
<gene>
    <name evidence="3" type="ORF">Aca07nite_75730</name>
</gene>
<feature type="compositionally biased region" description="Pro residues" evidence="1">
    <location>
        <begin position="1"/>
        <end position="21"/>
    </location>
</feature>
<feature type="region of interest" description="Disordered" evidence="1">
    <location>
        <begin position="205"/>
        <end position="231"/>
    </location>
</feature>
<feature type="region of interest" description="Disordered" evidence="1">
    <location>
        <begin position="1"/>
        <end position="91"/>
    </location>
</feature>
<dbReference type="PANTHER" id="PTHR35567:SF1">
    <property type="entry name" value="CONSERVED FUNGAL PROTEIN (AFU_ORTHOLOGUE AFUA_1G14230)"/>
    <property type="match status" value="1"/>
</dbReference>
<dbReference type="EMBL" id="BOMF01000146">
    <property type="protein sequence ID" value="GID50298.1"/>
    <property type="molecule type" value="Genomic_DNA"/>
</dbReference>
<sequence length="289" mass="29892">MAQIPPARPRPPADQRPPATQPAPVAQQPPMGHQASATHPPLSDPQPPAGRQPRAGHGPGPERLSAADARTPAGSGRSSGEHPSARERSAGRRVKVAAAFGALALVAVAVPAGVSFAGTDRAPAESKPPTTQAENFHGVDPRVPPELAPPAGNVLHSVLKARGVQVYECRGGTWTLLEPAASLTGVTMHPVKKVSALHFRGPSWQSDQDGSLLEGDGPNAKRAPSEHPNSIPQLLIPAKLNRGDGVFGKVSYVQRLDTVGGLAPAGPCTGSGTKAVPYRAVYRFFAAKP</sequence>
<accession>A0ABQ3WVX8</accession>
<reference evidence="3" key="1">
    <citation type="submission" date="2021-01" db="EMBL/GenBank/DDBJ databases">
        <title>Whole genome shotgun sequence of Actinoplanes capillaceus NBRC 16408.</title>
        <authorList>
            <person name="Komaki H."/>
            <person name="Tamura T."/>
        </authorList>
    </citation>
    <scope>NUCLEOTIDE SEQUENCE [LARGE SCALE GENOMIC DNA]</scope>
    <source>
        <strain evidence="3">NBRC 16408</strain>
    </source>
</reference>
<keyword evidence="2" id="KW-1133">Transmembrane helix</keyword>
<dbReference type="RefSeq" id="WP_204300345.1">
    <property type="nucleotide sequence ID" value="NZ_BAAAGQ010000032.1"/>
</dbReference>
<keyword evidence="2" id="KW-0472">Membrane</keyword>
<keyword evidence="2" id="KW-0812">Transmembrane</keyword>
<dbReference type="Pfam" id="PF11937">
    <property type="entry name" value="DUF3455"/>
    <property type="match status" value="1"/>
</dbReference>
<feature type="compositionally biased region" description="Basic and acidic residues" evidence="1">
    <location>
        <begin position="79"/>
        <end position="90"/>
    </location>
</feature>